<feature type="signal peptide" evidence="1">
    <location>
        <begin position="1"/>
        <end position="25"/>
    </location>
</feature>
<dbReference type="AlphaFoldDB" id="A0AA88L9P9"/>
<protein>
    <submittedName>
        <fullName evidence="2">Uncharacterized protein</fullName>
    </submittedName>
</protein>
<accession>A0AA88L9P9</accession>
<organism evidence="2 3">
    <name type="scientific">Artemia franciscana</name>
    <name type="common">Brine shrimp</name>
    <name type="synonym">Artemia sanfranciscana</name>
    <dbReference type="NCBI Taxonomy" id="6661"/>
    <lineage>
        <taxon>Eukaryota</taxon>
        <taxon>Metazoa</taxon>
        <taxon>Ecdysozoa</taxon>
        <taxon>Arthropoda</taxon>
        <taxon>Crustacea</taxon>
        <taxon>Branchiopoda</taxon>
        <taxon>Anostraca</taxon>
        <taxon>Artemiidae</taxon>
        <taxon>Artemia</taxon>
    </lineage>
</organism>
<comment type="caution">
    <text evidence="2">The sequence shown here is derived from an EMBL/GenBank/DDBJ whole genome shotgun (WGS) entry which is preliminary data.</text>
</comment>
<evidence type="ECO:0000313" key="2">
    <source>
        <dbReference type="EMBL" id="KAK2718064.1"/>
    </source>
</evidence>
<feature type="chain" id="PRO_5041719625" evidence="1">
    <location>
        <begin position="26"/>
        <end position="192"/>
    </location>
</feature>
<name>A0AA88L9P9_ARTSF</name>
<keyword evidence="1" id="KW-0732">Signal</keyword>
<keyword evidence="3" id="KW-1185">Reference proteome</keyword>
<dbReference type="Proteomes" id="UP001187531">
    <property type="component" value="Unassembled WGS sequence"/>
</dbReference>
<evidence type="ECO:0000313" key="3">
    <source>
        <dbReference type="Proteomes" id="UP001187531"/>
    </source>
</evidence>
<evidence type="ECO:0000256" key="1">
    <source>
        <dbReference type="SAM" id="SignalP"/>
    </source>
</evidence>
<dbReference type="EMBL" id="JAVRJZ010000010">
    <property type="protein sequence ID" value="KAK2718064.1"/>
    <property type="molecule type" value="Genomic_DNA"/>
</dbReference>
<sequence>MIGCSVVFFLFSNAFLGRVAMLVSSNTVFDVVCATLPHIDSEESDGCLSDSEMSLNTEEEANFQLTKSCCYPLYGVKDFAKEELLSGFVLPGLKDINGRPLVVCHLDKLADSMIDASTITKILYYFRCIPKPQVTRKGFLLLLLGDSKAFFECWGRLQCALTSLDPFYSIVTEVIASDDVLEKIANEIGNYK</sequence>
<feature type="non-terminal residue" evidence="2">
    <location>
        <position position="1"/>
    </location>
</feature>
<proteinExistence type="predicted"/>
<gene>
    <name evidence="2" type="ORF">QYM36_006753</name>
</gene>
<reference evidence="2" key="1">
    <citation type="submission" date="2023-07" db="EMBL/GenBank/DDBJ databases">
        <title>Chromosome-level genome assembly of Artemia franciscana.</title>
        <authorList>
            <person name="Jo E."/>
        </authorList>
    </citation>
    <scope>NUCLEOTIDE SEQUENCE</scope>
    <source>
        <tissue evidence="2">Whole body</tissue>
    </source>
</reference>